<evidence type="ECO:0000256" key="1">
    <source>
        <dbReference type="ARBA" id="ARBA00006484"/>
    </source>
</evidence>
<dbReference type="InterPro" id="IPR002347">
    <property type="entry name" value="SDR_fam"/>
</dbReference>
<gene>
    <name evidence="3" type="ORF">DI536_15040</name>
</gene>
<proteinExistence type="inferred from homology"/>
<dbReference type="PRINTS" id="PR00081">
    <property type="entry name" value="GDHRDH"/>
</dbReference>
<comment type="caution">
    <text evidence="3">The sequence shown here is derived from an EMBL/GenBank/DDBJ whole genome shotgun (WGS) entry which is preliminary data.</text>
</comment>
<dbReference type="PANTHER" id="PTHR42760">
    <property type="entry name" value="SHORT-CHAIN DEHYDROGENASES/REDUCTASES FAMILY MEMBER"/>
    <property type="match status" value="1"/>
</dbReference>
<comment type="similarity">
    <text evidence="1">Belongs to the short-chain dehydrogenases/reductases (SDR) family.</text>
</comment>
<name>A0A2W5TG25_9BACT</name>
<dbReference type="InterPro" id="IPR036291">
    <property type="entry name" value="NAD(P)-bd_dom_sf"/>
</dbReference>
<dbReference type="SUPFAM" id="SSF51735">
    <property type="entry name" value="NAD(P)-binding Rossmann-fold domains"/>
    <property type="match status" value="1"/>
</dbReference>
<dbReference type="Pfam" id="PF13561">
    <property type="entry name" value="adh_short_C2"/>
    <property type="match status" value="1"/>
</dbReference>
<dbReference type="InterPro" id="IPR020904">
    <property type="entry name" value="Sc_DH/Rdtase_CS"/>
</dbReference>
<evidence type="ECO:0000313" key="4">
    <source>
        <dbReference type="Proteomes" id="UP000249061"/>
    </source>
</evidence>
<dbReference type="Gene3D" id="3.40.50.720">
    <property type="entry name" value="NAD(P)-binding Rossmann-like Domain"/>
    <property type="match status" value="1"/>
</dbReference>
<dbReference type="PANTHER" id="PTHR42760:SF115">
    <property type="entry name" value="3-OXOACYL-[ACYL-CARRIER-PROTEIN] REDUCTASE FABG"/>
    <property type="match status" value="1"/>
</dbReference>
<dbReference type="FunFam" id="3.40.50.720:FF:000084">
    <property type="entry name" value="Short-chain dehydrogenase reductase"/>
    <property type="match status" value="1"/>
</dbReference>
<dbReference type="GO" id="GO:0016616">
    <property type="term" value="F:oxidoreductase activity, acting on the CH-OH group of donors, NAD or NADP as acceptor"/>
    <property type="evidence" value="ECO:0007669"/>
    <property type="project" value="TreeGrafter"/>
</dbReference>
<organism evidence="3 4">
    <name type="scientific">Archangium gephyra</name>
    <dbReference type="NCBI Taxonomy" id="48"/>
    <lineage>
        <taxon>Bacteria</taxon>
        <taxon>Pseudomonadati</taxon>
        <taxon>Myxococcota</taxon>
        <taxon>Myxococcia</taxon>
        <taxon>Myxococcales</taxon>
        <taxon>Cystobacterineae</taxon>
        <taxon>Archangiaceae</taxon>
        <taxon>Archangium</taxon>
    </lineage>
</organism>
<dbReference type="EMBL" id="QFQP01000012">
    <property type="protein sequence ID" value="PZR12223.1"/>
    <property type="molecule type" value="Genomic_DNA"/>
</dbReference>
<protein>
    <submittedName>
        <fullName evidence="3">Oxidoreductase</fullName>
    </submittedName>
</protein>
<keyword evidence="2" id="KW-0560">Oxidoreductase</keyword>
<dbReference type="PROSITE" id="PS00061">
    <property type="entry name" value="ADH_SHORT"/>
    <property type="match status" value="1"/>
</dbReference>
<sequence length="243" mass="25449">MNGKLHGKVAVITGGNSGIGLAAAQLFASEGASVVIFGREESVLQQPGLLGVRGDVTSEEDLKKLFDVVRERFARIDVLFANAGLSKSAALGDVTHDLYDQLFDVNVKGTFFTVQHALPLLSRGASVIVTTSNTNSVGYPNLSVYGGTKAATRAFVRSWAAELVGRGVRVNALSPGPIATSLLTKDVDDATRAAMFDGIASIIPMKRMGQAEELARSALFPASDDSSFMTAAELVVDGGTSEL</sequence>
<evidence type="ECO:0000256" key="2">
    <source>
        <dbReference type="ARBA" id="ARBA00023002"/>
    </source>
</evidence>
<dbReference type="AlphaFoldDB" id="A0A2W5TG25"/>
<dbReference type="Proteomes" id="UP000249061">
    <property type="component" value="Unassembled WGS sequence"/>
</dbReference>
<accession>A0A2W5TG25</accession>
<dbReference type="CDD" id="cd05233">
    <property type="entry name" value="SDR_c"/>
    <property type="match status" value="1"/>
</dbReference>
<reference evidence="3 4" key="1">
    <citation type="submission" date="2017-08" db="EMBL/GenBank/DDBJ databases">
        <title>Infants hospitalized years apart are colonized by the same room-sourced microbial strains.</title>
        <authorList>
            <person name="Brooks B."/>
            <person name="Olm M.R."/>
            <person name="Firek B.A."/>
            <person name="Baker R."/>
            <person name="Thomas B.C."/>
            <person name="Morowitz M.J."/>
            <person name="Banfield J.F."/>
        </authorList>
    </citation>
    <scope>NUCLEOTIDE SEQUENCE [LARGE SCALE GENOMIC DNA]</scope>
    <source>
        <strain evidence="3">S2_003_000_R2_14</strain>
    </source>
</reference>
<evidence type="ECO:0000313" key="3">
    <source>
        <dbReference type="EMBL" id="PZR12223.1"/>
    </source>
</evidence>